<keyword evidence="9" id="KW-1278">Translocase</keyword>
<dbReference type="FunFam" id="2.70.150.10:FF:000002">
    <property type="entry name" value="Copper-transporting ATPase 1, putative"/>
    <property type="match status" value="1"/>
</dbReference>
<dbReference type="SUPFAM" id="SSF56784">
    <property type="entry name" value="HAD-like"/>
    <property type="match status" value="1"/>
</dbReference>
<dbReference type="SFLD" id="SFLDF00027">
    <property type="entry name" value="p-type_atpase"/>
    <property type="match status" value="1"/>
</dbReference>
<evidence type="ECO:0000259" key="13">
    <source>
        <dbReference type="PROSITE" id="PS50846"/>
    </source>
</evidence>
<dbReference type="InterPro" id="IPR006121">
    <property type="entry name" value="HMA_dom"/>
</dbReference>
<evidence type="ECO:0000256" key="10">
    <source>
        <dbReference type="ARBA" id="ARBA00022989"/>
    </source>
</evidence>
<feature type="domain" description="HMA" evidence="13">
    <location>
        <begin position="114"/>
        <end position="186"/>
    </location>
</feature>
<evidence type="ECO:0000256" key="2">
    <source>
        <dbReference type="ARBA" id="ARBA00006024"/>
    </source>
</evidence>
<evidence type="ECO:0000256" key="3">
    <source>
        <dbReference type="ARBA" id="ARBA00012517"/>
    </source>
</evidence>
<feature type="transmembrane region" description="Helical" evidence="12">
    <location>
        <begin position="997"/>
        <end position="1019"/>
    </location>
</feature>
<dbReference type="InterPro" id="IPR023298">
    <property type="entry name" value="ATPase_P-typ_TM_dom_sf"/>
</dbReference>
<evidence type="ECO:0000313" key="15">
    <source>
        <dbReference type="Proteomes" id="UP001224775"/>
    </source>
</evidence>
<dbReference type="CDD" id="cd02094">
    <property type="entry name" value="P-type_ATPase_Cu-like"/>
    <property type="match status" value="1"/>
</dbReference>
<accession>A0AAD8YLC3</accession>
<dbReference type="Gene3D" id="2.70.150.10">
    <property type="entry name" value="Calcium-transporting ATPase, cytoplasmic transduction domain A"/>
    <property type="match status" value="1"/>
</dbReference>
<dbReference type="InterPro" id="IPR017969">
    <property type="entry name" value="Heavy-metal-associated_CS"/>
</dbReference>
<keyword evidence="11 12" id="KW-0472">Membrane</keyword>
<keyword evidence="10 12" id="KW-1133">Transmembrane helix</keyword>
<dbReference type="GO" id="GO:0016020">
    <property type="term" value="C:membrane"/>
    <property type="evidence" value="ECO:0007669"/>
    <property type="project" value="UniProtKB-SubCell"/>
</dbReference>
<keyword evidence="5 12" id="KW-0812">Transmembrane</keyword>
<evidence type="ECO:0000256" key="7">
    <source>
        <dbReference type="ARBA" id="ARBA00022741"/>
    </source>
</evidence>
<dbReference type="PROSITE" id="PS50846">
    <property type="entry name" value="HMA_2"/>
    <property type="match status" value="2"/>
</dbReference>
<dbReference type="GO" id="GO:0016887">
    <property type="term" value="F:ATP hydrolysis activity"/>
    <property type="evidence" value="ECO:0007669"/>
    <property type="project" value="InterPro"/>
</dbReference>
<feature type="transmembrane region" description="Helical" evidence="12">
    <location>
        <begin position="657"/>
        <end position="677"/>
    </location>
</feature>
<keyword evidence="7 12" id="KW-0547">Nucleotide-binding</keyword>
<evidence type="ECO:0000256" key="11">
    <source>
        <dbReference type="ARBA" id="ARBA00023136"/>
    </source>
</evidence>
<feature type="transmembrane region" description="Helical" evidence="12">
    <location>
        <begin position="617"/>
        <end position="637"/>
    </location>
</feature>
<dbReference type="EMBL" id="JATAAI010000002">
    <property type="protein sequence ID" value="KAK1747460.1"/>
    <property type="molecule type" value="Genomic_DNA"/>
</dbReference>
<evidence type="ECO:0000256" key="1">
    <source>
        <dbReference type="ARBA" id="ARBA00004127"/>
    </source>
</evidence>
<keyword evidence="4" id="KW-0813">Transport</keyword>
<dbReference type="AlphaFoldDB" id="A0AAD8YLC3"/>
<feature type="transmembrane region" description="Helical" evidence="12">
    <location>
        <begin position="1025"/>
        <end position="1046"/>
    </location>
</feature>
<dbReference type="InterPro" id="IPR018303">
    <property type="entry name" value="ATPase_P-typ_P_site"/>
</dbReference>
<dbReference type="CDD" id="cd00371">
    <property type="entry name" value="HMA"/>
    <property type="match status" value="2"/>
</dbReference>
<dbReference type="InterPro" id="IPR001757">
    <property type="entry name" value="P_typ_ATPase"/>
</dbReference>
<dbReference type="Gene3D" id="3.40.1110.10">
    <property type="entry name" value="Calcium-transporting ATPase, cytoplasmic domain N"/>
    <property type="match status" value="2"/>
</dbReference>
<dbReference type="PANTHER" id="PTHR43520">
    <property type="entry name" value="ATP7, ISOFORM B"/>
    <property type="match status" value="1"/>
</dbReference>
<dbReference type="FunFam" id="3.30.70.100:FF:000001">
    <property type="entry name" value="ATPase copper transporting beta"/>
    <property type="match status" value="1"/>
</dbReference>
<evidence type="ECO:0000256" key="5">
    <source>
        <dbReference type="ARBA" id="ARBA00022692"/>
    </source>
</evidence>
<evidence type="ECO:0000256" key="8">
    <source>
        <dbReference type="ARBA" id="ARBA00022840"/>
    </source>
</evidence>
<dbReference type="Gene3D" id="3.40.50.1000">
    <property type="entry name" value="HAD superfamily/HAD-like"/>
    <property type="match status" value="1"/>
</dbReference>
<comment type="subcellular location">
    <subcellularLocation>
        <location evidence="1">Endomembrane system</location>
        <topology evidence="1">Multi-pass membrane protein</topology>
    </subcellularLocation>
    <subcellularLocation>
        <location evidence="12">Membrane</location>
    </subcellularLocation>
</comment>
<dbReference type="GO" id="GO:0055070">
    <property type="term" value="P:copper ion homeostasis"/>
    <property type="evidence" value="ECO:0007669"/>
    <property type="project" value="TreeGrafter"/>
</dbReference>
<dbReference type="InterPro" id="IPR036412">
    <property type="entry name" value="HAD-like_sf"/>
</dbReference>
<keyword evidence="8 12" id="KW-0067">ATP-binding</keyword>
<evidence type="ECO:0000313" key="14">
    <source>
        <dbReference type="EMBL" id="KAK1747460.1"/>
    </source>
</evidence>
<reference evidence="14" key="1">
    <citation type="submission" date="2023-06" db="EMBL/GenBank/DDBJ databases">
        <title>Survivors Of The Sea: Transcriptome response of Skeletonema marinoi to long-term dormancy.</title>
        <authorList>
            <person name="Pinder M.I.M."/>
            <person name="Kourtchenko O."/>
            <person name="Robertson E.K."/>
            <person name="Larsson T."/>
            <person name="Maumus F."/>
            <person name="Osuna-Cruz C.M."/>
            <person name="Vancaester E."/>
            <person name="Stenow R."/>
            <person name="Vandepoele K."/>
            <person name="Ploug H."/>
            <person name="Bruchert V."/>
            <person name="Godhe A."/>
            <person name="Topel M."/>
        </authorList>
    </citation>
    <scope>NUCLEOTIDE SEQUENCE</scope>
    <source>
        <strain evidence="14">R05AC</strain>
    </source>
</reference>
<gene>
    <name evidence="14" type="ORF">QTG54_001423</name>
</gene>
<dbReference type="PRINTS" id="PR00119">
    <property type="entry name" value="CATATPASE"/>
</dbReference>
<dbReference type="GO" id="GO:0005524">
    <property type="term" value="F:ATP binding"/>
    <property type="evidence" value="ECO:0007669"/>
    <property type="project" value="UniProtKB-UniRule"/>
</dbReference>
<organism evidence="14 15">
    <name type="scientific">Skeletonema marinoi</name>
    <dbReference type="NCBI Taxonomy" id="267567"/>
    <lineage>
        <taxon>Eukaryota</taxon>
        <taxon>Sar</taxon>
        <taxon>Stramenopiles</taxon>
        <taxon>Ochrophyta</taxon>
        <taxon>Bacillariophyta</taxon>
        <taxon>Coscinodiscophyceae</taxon>
        <taxon>Thalassiosirophycidae</taxon>
        <taxon>Thalassiosirales</taxon>
        <taxon>Skeletonemataceae</taxon>
        <taxon>Skeletonema</taxon>
        <taxon>Skeletonema marinoi-dohrnii complex</taxon>
    </lineage>
</organism>
<feature type="domain" description="HMA" evidence="13">
    <location>
        <begin position="8"/>
        <end position="74"/>
    </location>
</feature>
<dbReference type="EC" id="7.2.2.8" evidence="3"/>
<dbReference type="SFLD" id="SFLDG00002">
    <property type="entry name" value="C1.7:_P-type_atpase_like"/>
    <property type="match status" value="1"/>
</dbReference>
<dbReference type="NCBIfam" id="TIGR01494">
    <property type="entry name" value="ATPase_P-type"/>
    <property type="match status" value="2"/>
</dbReference>
<comment type="similarity">
    <text evidence="2 12">Belongs to the cation transport ATPase (P-type) (TC 3.A.3) family. Type IB subfamily.</text>
</comment>
<dbReference type="InterPro" id="IPR044492">
    <property type="entry name" value="P_typ_ATPase_HD_dom"/>
</dbReference>
<feature type="transmembrane region" description="Helical" evidence="12">
    <location>
        <begin position="342"/>
        <end position="362"/>
    </location>
</feature>
<protein>
    <recommendedName>
        <fullName evidence="3">P-type Cu(+) transporter</fullName>
        <ecNumber evidence="3">7.2.2.8</ecNumber>
    </recommendedName>
</protein>
<dbReference type="GO" id="GO:0005507">
    <property type="term" value="F:copper ion binding"/>
    <property type="evidence" value="ECO:0007669"/>
    <property type="project" value="TreeGrafter"/>
</dbReference>
<evidence type="ECO:0000256" key="9">
    <source>
        <dbReference type="ARBA" id="ARBA00022967"/>
    </source>
</evidence>
<sequence length="1164" mass="125425">MATTATISEGVLSIGGMSCSSCSSSVAAAAQSIAGVLSASVDLISEIMTVRFNSMRCSIETIAEAIEDVGFEASVISVREVNDTRNAGNESTKINGKESNGYSTFEDATMSAQVEAIFALDGLTCASCVSTVNQAVRSIGSEKGLDVDSVNVRLLPDATLTVRFDGSRMNEDDIIDVVEAVGFDAALSSKQDLQLSLMENGKGGIASKAKKMLYITLHDNQDSGMEYLQNCDGIFDVRVSKRNISDKGSVQRVGKCRWLLDKMSFNKSKRADYVQLASKQNEIVTLEVTYSDDIIGVRDIVDGLKAYAKSSCDVYDALSYQMKQKSIDSRRQREIKEWRDQFFFAMSFALPVFLISMVFPRLSSTSMFFEEVVFWGVTREELWAWALATPVQFGSGMRFYRDSYHSVKSGKLGMSFLIAMGTTAAYFYSVSAVVYNAMMRDTGVPRLMQSFDSSSMLIAFILMGKYLEANAKSKTSQAVSKLAEMAPENATLVGIVSKTGELTTLSERTILLTLLQRGDVLLVRPGEKVPADGTVLTGATSVDESMLTGESLPVSKTEGSKMIGGTVNINGAIQMKVDEVGEETALAQVIRLVETAQSSKAAIQELADRIAAKFTPAVISIAVTTFVVWAILLNSTILEGIKEEWPYHEIGFNDWTLPLLFSISVLVIACPCALGLATPTAVMVGTGLGARHGILIRGGEPLELTKDITTVVFDKTGTLTRGEMEVKDVLLLSERLTSNNSDASQQEARNTAVEKIMYYAASAERSSEHPIAKAITTKAADLGMGEGLGRSLGVVDKFEAEIGKGVTCIVDGVLIQIGNRRCLKANNITISPGTFDAMEYLEDRGQTAVAVSVNGRSEAVVGIMDQAKDEAALTVNVLQHVFGKNVYMLTGDNYRTACAVALDIGIPTANVVADVLPSEKIEFVKQLRAKGEHVAFVGDGVNDSPALAEASIGIAIGSGSQIAHEAAGIVLMNSKLTDLLVAMDLAKTIYTRIQLNFLWALGYNTIAIPVAAGVFYPITHKALPPYVAAFAMALSSVSVLASSLSLNRYKPPVFDKTYGRTVRGGELGLEKIRTKYKGRRFSVAVQCDSMKRNEPCACPPETCNCFPCEEHGNFLSSPGDSKDRFPGCSNAWGKPCKCAPVCRCDGCRCKNNVKGSMDKPKIPV</sequence>
<dbReference type="Pfam" id="PF00122">
    <property type="entry name" value="E1-E2_ATPase"/>
    <property type="match status" value="1"/>
</dbReference>
<dbReference type="SUPFAM" id="SSF81665">
    <property type="entry name" value="Calcium ATPase, transmembrane domain M"/>
    <property type="match status" value="1"/>
</dbReference>
<proteinExistence type="inferred from homology"/>
<dbReference type="InterPro" id="IPR023214">
    <property type="entry name" value="HAD_sf"/>
</dbReference>
<evidence type="ECO:0000256" key="4">
    <source>
        <dbReference type="ARBA" id="ARBA00022448"/>
    </source>
</evidence>
<dbReference type="SUPFAM" id="SSF55008">
    <property type="entry name" value="HMA, heavy metal-associated domain"/>
    <property type="match status" value="2"/>
</dbReference>
<dbReference type="NCBIfam" id="TIGR01525">
    <property type="entry name" value="ATPase-IB_hvy"/>
    <property type="match status" value="1"/>
</dbReference>
<keyword evidence="6 12" id="KW-0479">Metal-binding</keyword>
<dbReference type="PROSITE" id="PS01047">
    <property type="entry name" value="HMA_1"/>
    <property type="match status" value="1"/>
</dbReference>
<feature type="transmembrane region" description="Helical" evidence="12">
    <location>
        <begin position="412"/>
        <end position="435"/>
    </location>
</feature>
<dbReference type="Gene3D" id="3.30.70.100">
    <property type="match status" value="2"/>
</dbReference>
<evidence type="ECO:0000256" key="6">
    <source>
        <dbReference type="ARBA" id="ARBA00022723"/>
    </source>
</evidence>
<keyword evidence="15" id="KW-1185">Reference proteome</keyword>
<dbReference type="GO" id="GO:0043682">
    <property type="term" value="F:P-type divalent copper transporter activity"/>
    <property type="evidence" value="ECO:0007669"/>
    <property type="project" value="TreeGrafter"/>
</dbReference>
<evidence type="ECO:0000256" key="12">
    <source>
        <dbReference type="RuleBase" id="RU362081"/>
    </source>
</evidence>
<dbReference type="GO" id="GO:0140581">
    <property type="term" value="F:P-type monovalent copper transporter activity"/>
    <property type="evidence" value="ECO:0007669"/>
    <property type="project" value="UniProtKB-EC"/>
</dbReference>
<dbReference type="SFLD" id="SFLDS00003">
    <property type="entry name" value="Haloacid_Dehalogenase"/>
    <property type="match status" value="1"/>
</dbReference>
<dbReference type="InterPro" id="IPR027256">
    <property type="entry name" value="P-typ_ATPase_IB"/>
</dbReference>
<dbReference type="InterPro" id="IPR059000">
    <property type="entry name" value="ATPase_P-type_domA"/>
</dbReference>
<dbReference type="Pfam" id="PF00702">
    <property type="entry name" value="Hydrolase"/>
    <property type="match status" value="1"/>
</dbReference>
<dbReference type="InterPro" id="IPR008250">
    <property type="entry name" value="ATPase_P-typ_transduc_dom_A_sf"/>
</dbReference>
<dbReference type="Proteomes" id="UP001224775">
    <property type="component" value="Unassembled WGS sequence"/>
</dbReference>
<dbReference type="InterPro" id="IPR036163">
    <property type="entry name" value="HMA_dom_sf"/>
</dbReference>
<dbReference type="GO" id="GO:0012505">
    <property type="term" value="C:endomembrane system"/>
    <property type="evidence" value="ECO:0007669"/>
    <property type="project" value="UniProtKB-SubCell"/>
</dbReference>
<dbReference type="Pfam" id="PF00403">
    <property type="entry name" value="HMA"/>
    <property type="match status" value="1"/>
</dbReference>
<dbReference type="InterPro" id="IPR023299">
    <property type="entry name" value="ATPase_P-typ_cyto_dom_N"/>
</dbReference>
<dbReference type="SUPFAM" id="SSF81653">
    <property type="entry name" value="Calcium ATPase, transduction domain A"/>
    <property type="match status" value="1"/>
</dbReference>
<dbReference type="PANTHER" id="PTHR43520:SF8">
    <property type="entry name" value="P-TYPE CU(+) TRANSPORTER"/>
    <property type="match status" value="1"/>
</dbReference>
<comment type="caution">
    <text evidence="14">The sequence shown here is derived from an EMBL/GenBank/DDBJ whole genome shotgun (WGS) entry which is preliminary data.</text>
</comment>
<name>A0AAD8YLC3_9STRA</name>
<dbReference type="PROSITE" id="PS00154">
    <property type="entry name" value="ATPASE_E1_E2"/>
    <property type="match status" value="1"/>
</dbReference>